<evidence type="ECO:0000313" key="4">
    <source>
        <dbReference type="Proteomes" id="UP000078463"/>
    </source>
</evidence>
<proteinExistence type="inferred from homology"/>
<dbReference type="PANTHER" id="PTHR42928:SF5">
    <property type="entry name" value="BLR1237 PROTEIN"/>
    <property type="match status" value="1"/>
</dbReference>
<evidence type="ECO:0008006" key="5">
    <source>
        <dbReference type="Google" id="ProtNLM"/>
    </source>
</evidence>
<dbReference type="EMBL" id="CP015922">
    <property type="protein sequence ID" value="ANJ00694.1"/>
    <property type="molecule type" value="Genomic_DNA"/>
</dbReference>
<evidence type="ECO:0000313" key="3">
    <source>
        <dbReference type="EMBL" id="ANJ00694.1"/>
    </source>
</evidence>
<dbReference type="AlphaFoldDB" id="A0A191UI61"/>
<feature type="signal peptide" evidence="2">
    <location>
        <begin position="1"/>
        <end position="24"/>
    </location>
</feature>
<reference evidence="4" key="1">
    <citation type="submission" date="2016-05" db="EMBL/GenBank/DDBJ databases">
        <title>Polynucleobacter sp. QLW-P1FAT50C-4 genome.</title>
        <authorList>
            <person name="Hahn M.W."/>
        </authorList>
    </citation>
    <scope>NUCLEOTIDE SEQUENCE [LARGE SCALE GENOMIC DNA]</scope>
    <source>
        <strain evidence="4">QLW-P1FAT50C-4</strain>
    </source>
</reference>
<name>A0A191UI61_9BURK</name>
<dbReference type="SUPFAM" id="SSF53850">
    <property type="entry name" value="Periplasmic binding protein-like II"/>
    <property type="match status" value="1"/>
</dbReference>
<sequence>MKRIWRWVLILLYCAILVPCIANAADIYPSKPIKVIVPFPPGGGADTLIRLIAPTVGELWKQSIVIENRPGASGLIGADLVAQSPADGYTLLMGSTAAVTEKNVTQFSPVALVSASPYVVTVNSALNISSVKSLIAYANANPGKLRYGSSGPGSASHLAGELFASMAGVTLLHVPYKGTGQALTDLLAGHIDLMFAPAQTVMPQIESGKLLALAQTGAKRSEALPNISTVSEAGLPGYNAVGWFGLFAPANTPKPVVQKINQTVMFVLGQERIRKAMLERGSDPASGSAEEFAAFLRLDQSKWAKLVKDKKVAVQ</sequence>
<evidence type="ECO:0000256" key="1">
    <source>
        <dbReference type="ARBA" id="ARBA00006987"/>
    </source>
</evidence>
<dbReference type="STRING" id="1743168.A8O14_03330"/>
<dbReference type="InterPro" id="IPR005064">
    <property type="entry name" value="BUG"/>
</dbReference>
<dbReference type="Gene3D" id="3.40.190.10">
    <property type="entry name" value="Periplasmic binding protein-like II"/>
    <property type="match status" value="1"/>
</dbReference>
<accession>A0A191UI61</accession>
<dbReference type="PIRSF" id="PIRSF017082">
    <property type="entry name" value="YflP"/>
    <property type="match status" value="1"/>
</dbReference>
<dbReference type="CDD" id="cd13578">
    <property type="entry name" value="PBP2_Bug27"/>
    <property type="match status" value="1"/>
</dbReference>
<keyword evidence="2" id="KW-0732">Signal</keyword>
<dbReference type="PANTHER" id="PTHR42928">
    <property type="entry name" value="TRICARBOXYLATE-BINDING PROTEIN"/>
    <property type="match status" value="1"/>
</dbReference>
<dbReference type="KEGG" id="pwu:A8O14_03330"/>
<feature type="chain" id="PRO_5008248119" description="LacI family transcriptional regulator" evidence="2">
    <location>
        <begin position="25"/>
        <end position="315"/>
    </location>
</feature>
<dbReference type="Gene3D" id="3.40.190.150">
    <property type="entry name" value="Bordetella uptake gene, domain 1"/>
    <property type="match status" value="1"/>
</dbReference>
<dbReference type="Proteomes" id="UP000078463">
    <property type="component" value="Chromosome"/>
</dbReference>
<keyword evidence="4" id="KW-1185">Reference proteome</keyword>
<gene>
    <name evidence="3" type="ORF">A8O14_03330</name>
</gene>
<comment type="similarity">
    <text evidence="1">Belongs to the UPF0065 (bug) family.</text>
</comment>
<protein>
    <recommendedName>
        <fullName evidence="5">LacI family transcriptional regulator</fullName>
    </recommendedName>
</protein>
<evidence type="ECO:0000256" key="2">
    <source>
        <dbReference type="SAM" id="SignalP"/>
    </source>
</evidence>
<organism evidence="3 4">
    <name type="scientific">Polynucleobacter wuianus</name>
    <dbReference type="NCBI Taxonomy" id="1743168"/>
    <lineage>
        <taxon>Bacteria</taxon>
        <taxon>Pseudomonadati</taxon>
        <taxon>Pseudomonadota</taxon>
        <taxon>Betaproteobacteria</taxon>
        <taxon>Burkholderiales</taxon>
        <taxon>Burkholderiaceae</taxon>
        <taxon>Polynucleobacter</taxon>
    </lineage>
</organism>
<dbReference type="Pfam" id="PF03401">
    <property type="entry name" value="TctC"/>
    <property type="match status" value="1"/>
</dbReference>
<dbReference type="InterPro" id="IPR042100">
    <property type="entry name" value="Bug_dom1"/>
</dbReference>